<comment type="similarity">
    <text evidence="2">Belongs to the diacylglycerol/lipid kinase family.</text>
</comment>
<dbReference type="AlphaFoldDB" id="A0A544QU83"/>
<keyword evidence="7 14" id="KW-0418">Kinase</keyword>
<evidence type="ECO:0000256" key="1">
    <source>
        <dbReference type="ARBA" id="ARBA00001946"/>
    </source>
</evidence>
<evidence type="ECO:0000256" key="4">
    <source>
        <dbReference type="ARBA" id="ARBA00022679"/>
    </source>
</evidence>
<keyword evidence="11" id="KW-0594">Phospholipid biosynthesis</keyword>
<dbReference type="SMART" id="SM00046">
    <property type="entry name" value="DAGKc"/>
    <property type="match status" value="1"/>
</dbReference>
<dbReference type="GO" id="GO:0005524">
    <property type="term" value="F:ATP binding"/>
    <property type="evidence" value="ECO:0007669"/>
    <property type="project" value="UniProtKB-KW"/>
</dbReference>
<evidence type="ECO:0000256" key="11">
    <source>
        <dbReference type="ARBA" id="ARBA00023209"/>
    </source>
</evidence>
<dbReference type="InterPro" id="IPR016064">
    <property type="entry name" value="NAD/diacylglycerol_kinase_sf"/>
</dbReference>
<keyword evidence="3" id="KW-0444">Lipid biosynthesis</keyword>
<dbReference type="OrthoDB" id="142078at2"/>
<dbReference type="PANTHER" id="PTHR12358:SF106">
    <property type="entry name" value="LIPID KINASE YEGS"/>
    <property type="match status" value="1"/>
</dbReference>
<dbReference type="InterPro" id="IPR001206">
    <property type="entry name" value="Diacylglycerol_kinase_cat_dom"/>
</dbReference>
<protein>
    <submittedName>
        <fullName evidence="14">YegS/Rv2252/BmrU family lipid kinase</fullName>
    </submittedName>
</protein>
<dbReference type="GO" id="GO:0008654">
    <property type="term" value="P:phospholipid biosynthetic process"/>
    <property type="evidence" value="ECO:0007669"/>
    <property type="project" value="UniProtKB-KW"/>
</dbReference>
<name>A0A544QU83_9FIRM</name>
<reference evidence="14 15" key="1">
    <citation type="submission" date="2019-02" db="EMBL/GenBank/DDBJ databases">
        <title>Peptostreptococcaceae bacterium ZHW00191 nov., a new bacterium isolated from the human gut.</title>
        <authorList>
            <person name="Zhou H.-W."/>
            <person name="Chen X.-J."/>
        </authorList>
    </citation>
    <scope>NUCLEOTIDE SEQUENCE [LARGE SCALE GENOMIC DNA]</scope>
    <source>
        <strain evidence="14 15">ZHW00191</strain>
    </source>
</reference>
<keyword evidence="4" id="KW-0808">Transferase</keyword>
<dbReference type="NCBIfam" id="TIGR00147">
    <property type="entry name" value="YegS/Rv2252/BmrU family lipid kinase"/>
    <property type="match status" value="1"/>
</dbReference>
<dbReference type="Proteomes" id="UP000317863">
    <property type="component" value="Unassembled WGS sequence"/>
</dbReference>
<dbReference type="PROSITE" id="PS50146">
    <property type="entry name" value="DAGK"/>
    <property type="match status" value="1"/>
</dbReference>
<dbReference type="Gene3D" id="2.60.200.40">
    <property type="match status" value="1"/>
</dbReference>
<dbReference type="InterPro" id="IPR017438">
    <property type="entry name" value="ATP-NAD_kinase_N"/>
</dbReference>
<dbReference type="Gene3D" id="3.40.50.10330">
    <property type="entry name" value="Probable inorganic polyphosphate/atp-NAD kinase, domain 1"/>
    <property type="match status" value="1"/>
</dbReference>
<dbReference type="GO" id="GO:0016301">
    <property type="term" value="F:kinase activity"/>
    <property type="evidence" value="ECO:0007669"/>
    <property type="project" value="UniProtKB-KW"/>
</dbReference>
<evidence type="ECO:0000256" key="8">
    <source>
        <dbReference type="ARBA" id="ARBA00022840"/>
    </source>
</evidence>
<gene>
    <name evidence="14" type="ORF">EXD82_07265</name>
</gene>
<dbReference type="RefSeq" id="WP_142536255.1">
    <property type="nucleotide sequence ID" value="NZ_SGJB01000012.1"/>
</dbReference>
<proteinExistence type="inferred from homology"/>
<evidence type="ECO:0000256" key="7">
    <source>
        <dbReference type="ARBA" id="ARBA00022777"/>
    </source>
</evidence>
<keyword evidence="6" id="KW-0547">Nucleotide-binding</keyword>
<evidence type="ECO:0000313" key="15">
    <source>
        <dbReference type="Proteomes" id="UP000317863"/>
    </source>
</evidence>
<dbReference type="Pfam" id="PF00781">
    <property type="entry name" value="DAGK_cat"/>
    <property type="match status" value="1"/>
</dbReference>
<keyword evidence="5" id="KW-0479">Metal-binding</keyword>
<dbReference type="SUPFAM" id="SSF111331">
    <property type="entry name" value="NAD kinase/diacylglycerol kinase-like"/>
    <property type="match status" value="1"/>
</dbReference>
<evidence type="ECO:0000256" key="2">
    <source>
        <dbReference type="ARBA" id="ARBA00005983"/>
    </source>
</evidence>
<evidence type="ECO:0000256" key="9">
    <source>
        <dbReference type="ARBA" id="ARBA00022842"/>
    </source>
</evidence>
<evidence type="ECO:0000256" key="12">
    <source>
        <dbReference type="ARBA" id="ARBA00023264"/>
    </source>
</evidence>
<keyword evidence="10" id="KW-0443">Lipid metabolism</keyword>
<dbReference type="InterPro" id="IPR045540">
    <property type="entry name" value="YegS/DAGK_C"/>
</dbReference>
<comment type="cofactor">
    <cofactor evidence="1">
        <name>Mg(2+)</name>
        <dbReference type="ChEBI" id="CHEBI:18420"/>
    </cofactor>
</comment>
<feature type="domain" description="DAGKc" evidence="13">
    <location>
        <begin position="1"/>
        <end position="128"/>
    </location>
</feature>
<keyword evidence="12" id="KW-1208">Phospholipid metabolism</keyword>
<organism evidence="14 15">
    <name type="scientific">Peptacetobacter hominis</name>
    <dbReference type="NCBI Taxonomy" id="2743610"/>
    <lineage>
        <taxon>Bacteria</taxon>
        <taxon>Bacillati</taxon>
        <taxon>Bacillota</taxon>
        <taxon>Clostridia</taxon>
        <taxon>Peptostreptococcales</taxon>
        <taxon>Peptostreptococcaceae</taxon>
        <taxon>Peptacetobacter</taxon>
    </lineage>
</organism>
<dbReference type="Pfam" id="PF19279">
    <property type="entry name" value="YegS_C"/>
    <property type="match status" value="1"/>
</dbReference>
<dbReference type="EMBL" id="SGJB01000012">
    <property type="protein sequence ID" value="TQQ84275.1"/>
    <property type="molecule type" value="Genomic_DNA"/>
</dbReference>
<dbReference type="GO" id="GO:0005886">
    <property type="term" value="C:plasma membrane"/>
    <property type="evidence" value="ECO:0007669"/>
    <property type="project" value="TreeGrafter"/>
</dbReference>
<comment type="caution">
    <text evidence="14">The sequence shown here is derived from an EMBL/GenBank/DDBJ whole genome shotgun (WGS) entry which is preliminary data.</text>
</comment>
<sequence length="304" mass="34144">MRNIFIINPKAGRGLAPKLIEEINSMKNTHNIEIYTTKNVLDAKYYTEKVCRESTEKLRIYACGGDGTLNEVVNGAYGYHNVEIGCIPMGSGNDFIRNFGEANIFRDIKSQLDGESIDCDLIKYTSDKNNGYFVNMCNIGFDSNVVEATAYMKRIPFVHGSFAYMLGIISTLIKKKGANLSIVTDRTNDVYEGKLLMATVANGMYCGGGIKGVPRALVDDGLIDLSIIKTCSRMRFIKLFSSYKKGVHLELDEAKDLIIYRKEKHISIKSEKSDLTVCFDGELEKIREIEFDIIKNAMKFIIPK</sequence>
<dbReference type="GO" id="GO:0046872">
    <property type="term" value="F:metal ion binding"/>
    <property type="evidence" value="ECO:0007669"/>
    <property type="project" value="UniProtKB-KW"/>
</dbReference>
<dbReference type="InterPro" id="IPR050187">
    <property type="entry name" value="Lipid_Phosphate_FormReg"/>
</dbReference>
<keyword evidence="9" id="KW-0460">Magnesium</keyword>
<keyword evidence="8" id="KW-0067">ATP-binding</keyword>
<evidence type="ECO:0000256" key="5">
    <source>
        <dbReference type="ARBA" id="ARBA00022723"/>
    </source>
</evidence>
<evidence type="ECO:0000256" key="10">
    <source>
        <dbReference type="ARBA" id="ARBA00023098"/>
    </source>
</evidence>
<accession>A0A544QU83</accession>
<evidence type="ECO:0000259" key="13">
    <source>
        <dbReference type="PROSITE" id="PS50146"/>
    </source>
</evidence>
<evidence type="ECO:0000313" key="14">
    <source>
        <dbReference type="EMBL" id="TQQ84275.1"/>
    </source>
</evidence>
<dbReference type="InterPro" id="IPR005218">
    <property type="entry name" value="Diacylglycerol/lipid_kinase"/>
</dbReference>
<evidence type="ECO:0000256" key="3">
    <source>
        <dbReference type="ARBA" id="ARBA00022516"/>
    </source>
</evidence>
<keyword evidence="15" id="KW-1185">Reference proteome</keyword>
<dbReference type="PANTHER" id="PTHR12358">
    <property type="entry name" value="SPHINGOSINE KINASE"/>
    <property type="match status" value="1"/>
</dbReference>
<evidence type="ECO:0000256" key="6">
    <source>
        <dbReference type="ARBA" id="ARBA00022741"/>
    </source>
</evidence>